<name>A0A4Y1NUL7_9CAUD</name>
<dbReference type="Proteomes" id="UP000320575">
    <property type="component" value="Segment"/>
</dbReference>
<protein>
    <submittedName>
        <fullName evidence="1">Uncharacterized protein</fullName>
    </submittedName>
</protein>
<dbReference type="EMBL" id="MH598799">
    <property type="protein sequence ID" value="AXH71675.1"/>
    <property type="molecule type" value="Genomic_DNA"/>
</dbReference>
<accession>A0A4Y1NUL7</accession>
<evidence type="ECO:0000313" key="1">
    <source>
        <dbReference type="EMBL" id="AXH71675.1"/>
    </source>
</evidence>
<evidence type="ECO:0000313" key="2">
    <source>
        <dbReference type="Proteomes" id="UP000320575"/>
    </source>
</evidence>
<gene>
    <name evidence="1" type="ORF">P025_gp01</name>
</gene>
<organism evidence="1 2">
    <name type="scientific">Pelagibacter phage HTVC025P</name>
    <dbReference type="NCBI Taxonomy" id="2259657"/>
    <lineage>
        <taxon>Viruses</taxon>
        <taxon>Duplodnaviria</taxon>
        <taxon>Heunggongvirae</taxon>
        <taxon>Uroviricota</taxon>
        <taxon>Caudoviricetes</taxon>
        <taxon>Autographivirales</taxon>
        <taxon>Autographivirales incertae sedis</taxon>
        <taxon>Thoosavirus</taxon>
        <taxon>Thoosavirus HTVC025P</taxon>
    </lineage>
</organism>
<keyword evidence="2" id="KW-1185">Reference proteome</keyword>
<sequence>MLIIAINKYDWGHCLPDIEKGKLALALEETSRELKPQEPKSEVIIIQTEEDFLE</sequence>
<reference evidence="1 2" key="1">
    <citation type="journal article" date="2019" name="Environ. Microbiol.">
        <title>Pelagiphages in the Podoviridae family integrate into host genomes.</title>
        <authorList>
            <person name="Zhao Y."/>
            <person name="Qin F."/>
            <person name="Zhang R."/>
            <person name="Giovannoni S.J."/>
            <person name="Zhang Z."/>
            <person name="Sun J."/>
            <person name="Du S."/>
            <person name="Rensing C."/>
        </authorList>
    </citation>
    <scope>NUCLEOTIDE SEQUENCE [LARGE SCALE GENOMIC DNA]</scope>
</reference>
<proteinExistence type="predicted"/>